<evidence type="ECO:0000313" key="3">
    <source>
        <dbReference type="Proteomes" id="UP000289340"/>
    </source>
</evidence>
<keyword evidence="3" id="KW-1185">Reference proteome</keyword>
<organism evidence="2 3">
    <name type="scientific">Glycine soja</name>
    <name type="common">Wild soybean</name>
    <dbReference type="NCBI Taxonomy" id="3848"/>
    <lineage>
        <taxon>Eukaryota</taxon>
        <taxon>Viridiplantae</taxon>
        <taxon>Streptophyta</taxon>
        <taxon>Embryophyta</taxon>
        <taxon>Tracheophyta</taxon>
        <taxon>Spermatophyta</taxon>
        <taxon>Magnoliopsida</taxon>
        <taxon>eudicotyledons</taxon>
        <taxon>Gunneridae</taxon>
        <taxon>Pentapetalae</taxon>
        <taxon>rosids</taxon>
        <taxon>fabids</taxon>
        <taxon>Fabales</taxon>
        <taxon>Fabaceae</taxon>
        <taxon>Papilionoideae</taxon>
        <taxon>50 kb inversion clade</taxon>
        <taxon>NPAAA clade</taxon>
        <taxon>indigoferoid/millettioid clade</taxon>
        <taxon>Phaseoleae</taxon>
        <taxon>Glycine</taxon>
        <taxon>Glycine subgen. Soja</taxon>
    </lineage>
</organism>
<evidence type="ECO:0000256" key="1">
    <source>
        <dbReference type="SAM" id="MobiDB-lite"/>
    </source>
</evidence>
<dbReference type="Proteomes" id="UP000289340">
    <property type="component" value="Chromosome 16"/>
</dbReference>
<protein>
    <submittedName>
        <fullName evidence="2">Uncharacterized protein</fullName>
    </submittedName>
</protein>
<feature type="compositionally biased region" description="Basic residues" evidence="1">
    <location>
        <begin position="65"/>
        <end position="74"/>
    </location>
</feature>
<dbReference type="PANTHER" id="PTHR35120:SF2">
    <property type="entry name" value="AMINOTRANSFERASE-LIKE PLANT MOBILE DOMAIN-CONTAINING PROTEIN"/>
    <property type="match status" value="1"/>
</dbReference>
<dbReference type="EMBL" id="QZWG01000016">
    <property type="protein sequence ID" value="RZB61397.1"/>
    <property type="molecule type" value="Genomic_DNA"/>
</dbReference>
<feature type="region of interest" description="Disordered" evidence="1">
    <location>
        <begin position="1"/>
        <end position="81"/>
    </location>
</feature>
<gene>
    <name evidence="2" type="ORF">D0Y65_043916</name>
</gene>
<proteinExistence type="predicted"/>
<reference evidence="2 3" key="1">
    <citation type="submission" date="2018-09" db="EMBL/GenBank/DDBJ databases">
        <title>A high-quality reference genome of wild soybean provides a powerful tool to mine soybean genomes.</title>
        <authorList>
            <person name="Xie M."/>
            <person name="Chung C.Y.L."/>
            <person name="Li M.-W."/>
            <person name="Wong F.-L."/>
            <person name="Chan T.-F."/>
            <person name="Lam H.-M."/>
        </authorList>
    </citation>
    <scope>NUCLEOTIDE SEQUENCE [LARGE SCALE GENOMIC DNA]</scope>
    <source>
        <strain evidence="3">cv. W05</strain>
        <tissue evidence="2">Hypocotyl of etiolated seedlings</tissue>
    </source>
</reference>
<dbReference type="AlphaFoldDB" id="A0A445GJI2"/>
<accession>A0A445GJI2</accession>
<sequence>MANPISETEIPDETLSPNAIPDPNQDQDSTMQAPIPTILTVIDDDPEPDSSTGAATCGGGTTTRRTTKRKKGPKRTALERRSRKKLQVIVTTLNPIPFTPAKTLDFERHQSLLRRLGLWYFVHVEFDSALRGDLLAQLITSYVPTNRCSYVNGVRINVNRADLGRTLKLPVKKTGCGGGATADSIDSAESIAFAEEVVYSWMLLHDGYIRKPNLELLHTYN</sequence>
<comment type="caution">
    <text evidence="2">The sequence shown here is derived from an EMBL/GenBank/DDBJ whole genome shotgun (WGS) entry which is preliminary data.</text>
</comment>
<name>A0A445GJI2_GLYSO</name>
<evidence type="ECO:0000313" key="2">
    <source>
        <dbReference type="EMBL" id="RZB61397.1"/>
    </source>
</evidence>
<dbReference type="PANTHER" id="PTHR35120">
    <property type="entry name" value="HISTONE ACETYLTRANSFERASE KAT6B-LIKE"/>
    <property type="match status" value="1"/>
</dbReference>